<dbReference type="EMBL" id="VFWZ01000004">
    <property type="protein sequence ID" value="TPN85216.1"/>
    <property type="molecule type" value="Genomic_DNA"/>
</dbReference>
<organism evidence="1 2">
    <name type="scientific">Aquimarina algicola</name>
    <dbReference type="NCBI Taxonomy" id="2589995"/>
    <lineage>
        <taxon>Bacteria</taxon>
        <taxon>Pseudomonadati</taxon>
        <taxon>Bacteroidota</taxon>
        <taxon>Flavobacteriia</taxon>
        <taxon>Flavobacteriales</taxon>
        <taxon>Flavobacteriaceae</taxon>
        <taxon>Aquimarina</taxon>
    </lineage>
</organism>
<gene>
    <name evidence="1" type="ORF">FHK87_14400</name>
</gene>
<proteinExistence type="predicted"/>
<name>A0A504J2R3_9FLAO</name>
<dbReference type="AlphaFoldDB" id="A0A504J2R3"/>
<evidence type="ECO:0000313" key="1">
    <source>
        <dbReference type="EMBL" id="TPN85216.1"/>
    </source>
</evidence>
<dbReference type="OrthoDB" id="980645at2"/>
<accession>A0A504J2R3</accession>
<protein>
    <submittedName>
        <fullName evidence="1">Uncharacterized protein</fullName>
    </submittedName>
</protein>
<evidence type="ECO:0000313" key="2">
    <source>
        <dbReference type="Proteomes" id="UP000315540"/>
    </source>
</evidence>
<keyword evidence="2" id="KW-1185">Reference proteome</keyword>
<dbReference type="Proteomes" id="UP000315540">
    <property type="component" value="Unassembled WGS sequence"/>
</dbReference>
<comment type="caution">
    <text evidence="1">The sequence shown here is derived from an EMBL/GenBank/DDBJ whole genome shotgun (WGS) entry which is preliminary data.</text>
</comment>
<sequence length="125" mass="14910">MRIFFSILLFISFAIRPTIELSLITYYQLNIKTIVDKYCVNKKRPRLKCNGKCYLMNKMKTSTPSSQKKTSTHVISEVFIPLYFQEYQIMIEKIFYDSEVKHNWKSPHSKYLEIEIPIDHPPKIV</sequence>
<dbReference type="RefSeq" id="WP_140594261.1">
    <property type="nucleotide sequence ID" value="NZ_VFWZ01000004.1"/>
</dbReference>
<reference evidence="1 2" key="1">
    <citation type="submission" date="2019-06" db="EMBL/GenBank/DDBJ databases">
        <authorList>
            <person name="Meng X."/>
        </authorList>
    </citation>
    <scope>NUCLEOTIDE SEQUENCE [LARGE SCALE GENOMIC DNA]</scope>
    <source>
        <strain evidence="1 2">M625</strain>
    </source>
</reference>